<keyword evidence="3 6" id="KW-0812">Transmembrane</keyword>
<dbReference type="SUPFAM" id="SSF103473">
    <property type="entry name" value="MFS general substrate transporter"/>
    <property type="match status" value="1"/>
</dbReference>
<dbReference type="GeneID" id="97308683"/>
<evidence type="ECO:0000256" key="4">
    <source>
        <dbReference type="ARBA" id="ARBA00022989"/>
    </source>
</evidence>
<dbReference type="Gene3D" id="1.20.1250.20">
    <property type="entry name" value="MFS general substrate transporter like domains"/>
    <property type="match status" value="2"/>
</dbReference>
<keyword evidence="5 6" id="KW-0472">Membrane</keyword>
<feature type="transmembrane region" description="Helical" evidence="6">
    <location>
        <begin position="139"/>
        <end position="160"/>
    </location>
</feature>
<comment type="subcellular location">
    <subcellularLocation>
        <location evidence="1">Cell membrane</location>
        <topology evidence="1">Multi-pass membrane protein</topology>
    </subcellularLocation>
</comment>
<feature type="transmembrane region" description="Helical" evidence="6">
    <location>
        <begin position="107"/>
        <end position="127"/>
    </location>
</feature>
<dbReference type="RefSeq" id="WP_134465039.1">
    <property type="nucleotide sequence ID" value="NZ_JBHSSZ010000049.1"/>
</dbReference>
<dbReference type="AlphaFoldDB" id="A0A4Y8MWH3"/>
<feature type="transmembrane region" description="Helical" evidence="6">
    <location>
        <begin position="324"/>
        <end position="348"/>
    </location>
</feature>
<comment type="caution">
    <text evidence="7">The sequence shown here is derived from an EMBL/GenBank/DDBJ whole genome shotgun (WGS) entry which is preliminary data.</text>
</comment>
<evidence type="ECO:0000256" key="6">
    <source>
        <dbReference type="SAM" id="Phobius"/>
    </source>
</evidence>
<dbReference type="InterPro" id="IPR011701">
    <property type="entry name" value="MFS"/>
</dbReference>
<feature type="transmembrane region" description="Helical" evidence="6">
    <location>
        <begin position="354"/>
        <end position="375"/>
    </location>
</feature>
<feature type="transmembrane region" description="Helical" evidence="6">
    <location>
        <begin position="204"/>
        <end position="225"/>
    </location>
</feature>
<proteinExistence type="predicted"/>
<feature type="transmembrane region" description="Helical" evidence="6">
    <location>
        <begin position="237"/>
        <end position="258"/>
    </location>
</feature>
<dbReference type="PANTHER" id="PTHR43124">
    <property type="entry name" value="PURINE EFFLUX PUMP PBUE"/>
    <property type="match status" value="1"/>
</dbReference>
<protein>
    <submittedName>
        <fullName evidence="7">MFS transporter</fullName>
    </submittedName>
</protein>
<dbReference type="Proteomes" id="UP000297385">
    <property type="component" value="Unassembled WGS sequence"/>
</dbReference>
<keyword evidence="4 6" id="KW-1133">Transmembrane helix</keyword>
<gene>
    <name evidence="7" type="ORF">E2553_34400</name>
</gene>
<dbReference type="GO" id="GO:0005886">
    <property type="term" value="C:plasma membrane"/>
    <property type="evidence" value="ECO:0007669"/>
    <property type="project" value="UniProtKB-SubCell"/>
</dbReference>
<evidence type="ECO:0000256" key="5">
    <source>
        <dbReference type="ARBA" id="ARBA00023136"/>
    </source>
</evidence>
<feature type="transmembrane region" description="Helical" evidence="6">
    <location>
        <begin position="166"/>
        <end position="183"/>
    </location>
</feature>
<feature type="transmembrane region" description="Helical" evidence="6">
    <location>
        <begin position="47"/>
        <end position="65"/>
    </location>
</feature>
<evidence type="ECO:0000256" key="3">
    <source>
        <dbReference type="ARBA" id="ARBA00022692"/>
    </source>
</evidence>
<feature type="transmembrane region" description="Helical" evidence="6">
    <location>
        <begin position="292"/>
        <end position="312"/>
    </location>
</feature>
<name>A0A4Y8MWH3_9BURK</name>
<dbReference type="InterPro" id="IPR036259">
    <property type="entry name" value="MFS_trans_sf"/>
</dbReference>
<evidence type="ECO:0000256" key="1">
    <source>
        <dbReference type="ARBA" id="ARBA00004651"/>
    </source>
</evidence>
<dbReference type="PANTHER" id="PTHR43124:SF10">
    <property type="entry name" value="PURINE EFFLUX PUMP PBUE"/>
    <property type="match status" value="1"/>
</dbReference>
<accession>A0A4Y8MWH3</accession>
<evidence type="ECO:0000256" key="2">
    <source>
        <dbReference type="ARBA" id="ARBA00022475"/>
    </source>
</evidence>
<feature type="transmembrane region" description="Helical" evidence="6">
    <location>
        <begin position="77"/>
        <end position="95"/>
    </location>
</feature>
<feature type="transmembrane region" description="Helical" evidence="6">
    <location>
        <begin position="265"/>
        <end position="286"/>
    </location>
</feature>
<dbReference type="Pfam" id="PF07690">
    <property type="entry name" value="MFS_1"/>
    <property type="match status" value="1"/>
</dbReference>
<reference evidence="7 8" key="1">
    <citation type="submission" date="2019-03" db="EMBL/GenBank/DDBJ databases">
        <title>Complete Genome Sequence of Paraburkholderia dipogonis ICMP 19430T, a Nitrogen-fixing Symbiont of the South African Invasive Legume Dipogon lignosus in New Zealand.</title>
        <authorList>
            <person name="De Meyer S.E."/>
        </authorList>
    </citation>
    <scope>NUCLEOTIDE SEQUENCE [LARGE SCALE GENOMIC DNA]</scope>
    <source>
        <strain evidence="7 8">ICMP 19430</strain>
    </source>
</reference>
<dbReference type="InterPro" id="IPR050189">
    <property type="entry name" value="MFS_Efflux_Transporters"/>
</dbReference>
<dbReference type="GO" id="GO:0022857">
    <property type="term" value="F:transmembrane transporter activity"/>
    <property type="evidence" value="ECO:0007669"/>
    <property type="project" value="InterPro"/>
</dbReference>
<evidence type="ECO:0000313" key="7">
    <source>
        <dbReference type="EMBL" id="TFE41742.1"/>
    </source>
</evidence>
<sequence length="387" mass="40484">MDNAHHRLGRREYFSILGVAPLGYLVFYGLPYQIASLTSRFGLSESVAGWVPAAELLMVALVAVIAGRSIEARDKRLLAMVGVCVAAIGAVIAIVSDGLAVYVSAELVIGAGLGAVTAAGNALPALFSEPEKTYARIAMSMGLMFAVLMYCVPAASSLIGPKAYEVVELGIIVILGSFTPGVPRARMPRQSRSGGMRSNRMPRGVVHVLIATFGLYVSQAISWMFSELAAQVVHLSVSGMTTTFTVLALCQIPAAAIATRLGMRAGYRTPITIGMVLFIVGVLGIYELVSSWMYIPSIIISSAVGTFLFPYFQGLLAELDETGRSAVVGGAVINLGAAAGPAIGSLVYSQGGLLFIGFAAAGISVISLSLVLSALRFWKDAQRAVVA</sequence>
<keyword evidence="2" id="KW-1003">Cell membrane</keyword>
<organism evidence="7 8">
    <name type="scientific">Paraburkholderia dipogonis</name>
    <dbReference type="NCBI Taxonomy" id="1211383"/>
    <lineage>
        <taxon>Bacteria</taxon>
        <taxon>Pseudomonadati</taxon>
        <taxon>Pseudomonadota</taxon>
        <taxon>Betaproteobacteria</taxon>
        <taxon>Burkholderiales</taxon>
        <taxon>Burkholderiaceae</taxon>
        <taxon>Paraburkholderia</taxon>
    </lineage>
</organism>
<dbReference type="EMBL" id="SNVI01000002">
    <property type="protein sequence ID" value="TFE41742.1"/>
    <property type="molecule type" value="Genomic_DNA"/>
</dbReference>
<evidence type="ECO:0000313" key="8">
    <source>
        <dbReference type="Proteomes" id="UP000297385"/>
    </source>
</evidence>
<feature type="transmembrane region" description="Helical" evidence="6">
    <location>
        <begin position="12"/>
        <end position="35"/>
    </location>
</feature>